<protein>
    <submittedName>
        <fullName evidence="1">Uncharacterized protein</fullName>
    </submittedName>
</protein>
<name>V6LLH7_9EUKA</name>
<dbReference type="EMBL" id="AUWU02000002">
    <property type="protein sequence ID" value="KAH0576202.1"/>
    <property type="molecule type" value="Genomic_DNA"/>
</dbReference>
<dbReference type="EMBL" id="KI546098">
    <property type="protein sequence ID" value="EST45402.1"/>
    <property type="molecule type" value="Genomic_DNA"/>
</dbReference>
<dbReference type="AlphaFoldDB" id="V6LLH7"/>
<reference evidence="2" key="2">
    <citation type="submission" date="2020-12" db="EMBL/GenBank/DDBJ databases">
        <title>New Spironucleus salmonicida genome in near-complete chromosomes.</title>
        <authorList>
            <person name="Xu F."/>
            <person name="Kurt Z."/>
            <person name="Jimenez-Gonzalez A."/>
            <person name="Astvaldsson A."/>
            <person name="Andersson J.O."/>
            <person name="Svard S.G."/>
        </authorList>
    </citation>
    <scope>NUCLEOTIDE SEQUENCE</scope>
    <source>
        <strain evidence="2">ATCC 50377</strain>
    </source>
</reference>
<reference evidence="1 2" key="1">
    <citation type="journal article" date="2014" name="PLoS Genet.">
        <title>The Genome of Spironucleus salmonicida Highlights a Fish Pathogen Adapted to Fluctuating Environments.</title>
        <authorList>
            <person name="Xu F."/>
            <person name="Jerlstrom-Hultqvist J."/>
            <person name="Einarsson E."/>
            <person name="Astvaldsson A."/>
            <person name="Svard S.G."/>
            <person name="Andersson J.O."/>
        </authorList>
    </citation>
    <scope>NUCLEOTIDE SEQUENCE</scope>
    <source>
        <strain evidence="2">ATCC 50377</strain>
    </source>
</reference>
<evidence type="ECO:0000313" key="1">
    <source>
        <dbReference type="EMBL" id="EST45402.1"/>
    </source>
</evidence>
<organism evidence="1">
    <name type="scientific">Spironucleus salmonicida</name>
    <dbReference type="NCBI Taxonomy" id="348837"/>
    <lineage>
        <taxon>Eukaryota</taxon>
        <taxon>Metamonada</taxon>
        <taxon>Diplomonadida</taxon>
        <taxon>Hexamitidae</taxon>
        <taxon>Hexamitinae</taxon>
        <taxon>Spironucleus</taxon>
    </lineage>
</organism>
<dbReference type="VEuPathDB" id="GiardiaDB:SS50377_21763"/>
<evidence type="ECO:0000313" key="2">
    <source>
        <dbReference type="EMBL" id="KAH0576202.1"/>
    </source>
</evidence>
<accession>V6LLH7</accession>
<keyword evidence="3" id="KW-1185">Reference proteome</keyword>
<proteinExistence type="predicted"/>
<sequence>MNHHGFLKSAKTFQNQAELSCLTAPKIVQSCTNKSVIHMIQQDEVQLNNKIQLNKQINSTHKRPAIQVNDLLKSSESFDEELIHRKNVIIDKYQVEEYDLNTYQDTKQLIEAALGHTINNIAHGITQLVQRISKNNRGEERGFEKCESYKYGG</sequence>
<evidence type="ECO:0000313" key="3">
    <source>
        <dbReference type="Proteomes" id="UP000018208"/>
    </source>
</evidence>
<gene>
    <name evidence="1" type="ORF">SS50377_14677</name>
    <name evidence="2" type="ORF">SS50377_21763</name>
</gene>
<dbReference type="Proteomes" id="UP000018208">
    <property type="component" value="Unassembled WGS sequence"/>
</dbReference>